<dbReference type="InterPro" id="IPR026040">
    <property type="entry name" value="HyI-like"/>
</dbReference>
<feature type="domain" description="Xylose isomerase-like TIM barrel" evidence="5">
    <location>
        <begin position="56"/>
        <end position="275"/>
    </location>
</feature>
<dbReference type="PANTHER" id="PTHR43489">
    <property type="entry name" value="ISOMERASE"/>
    <property type="match status" value="1"/>
</dbReference>
<dbReference type="SUPFAM" id="SSF51658">
    <property type="entry name" value="Xylose isomerase-like"/>
    <property type="match status" value="1"/>
</dbReference>
<organism evidence="6 7">
    <name type="scientific">Edaphobacter dinghuensis</name>
    <dbReference type="NCBI Taxonomy" id="1560005"/>
    <lineage>
        <taxon>Bacteria</taxon>
        <taxon>Pseudomonadati</taxon>
        <taxon>Acidobacteriota</taxon>
        <taxon>Terriglobia</taxon>
        <taxon>Terriglobales</taxon>
        <taxon>Acidobacteriaceae</taxon>
        <taxon>Edaphobacter</taxon>
    </lineage>
</organism>
<evidence type="ECO:0000256" key="3">
    <source>
        <dbReference type="PIRSR" id="PIRSR006241-50"/>
    </source>
</evidence>
<protein>
    <submittedName>
        <fullName evidence="6">Hydroxypyruvate isomerase</fullName>
    </submittedName>
</protein>
<dbReference type="AlphaFoldDB" id="A0A917HRX3"/>
<comment type="caution">
    <text evidence="6">The sequence shown here is derived from an EMBL/GenBank/DDBJ whole genome shotgun (WGS) entry which is preliminary data.</text>
</comment>
<dbReference type="PIRSF" id="PIRSF006241">
    <property type="entry name" value="HyI"/>
    <property type="match status" value="1"/>
</dbReference>
<reference evidence="6" key="1">
    <citation type="journal article" date="2014" name="Int. J. Syst. Evol. Microbiol.">
        <title>Complete genome sequence of Corynebacterium casei LMG S-19264T (=DSM 44701T), isolated from a smear-ripened cheese.</title>
        <authorList>
            <consortium name="US DOE Joint Genome Institute (JGI-PGF)"/>
            <person name="Walter F."/>
            <person name="Albersmeier A."/>
            <person name="Kalinowski J."/>
            <person name="Ruckert C."/>
        </authorList>
    </citation>
    <scope>NUCLEOTIDE SEQUENCE</scope>
    <source>
        <strain evidence="6">CGMCC 1.12997</strain>
    </source>
</reference>
<dbReference type="Pfam" id="PF01261">
    <property type="entry name" value="AP_endonuc_2"/>
    <property type="match status" value="1"/>
</dbReference>
<reference evidence="6" key="2">
    <citation type="submission" date="2020-09" db="EMBL/GenBank/DDBJ databases">
        <authorList>
            <person name="Sun Q."/>
            <person name="Zhou Y."/>
        </authorList>
    </citation>
    <scope>NUCLEOTIDE SEQUENCE</scope>
    <source>
        <strain evidence="6">CGMCC 1.12997</strain>
    </source>
</reference>
<gene>
    <name evidence="6" type="ORF">GCM10011585_34680</name>
</gene>
<dbReference type="InterPro" id="IPR013022">
    <property type="entry name" value="Xyl_isomerase-like_TIM-brl"/>
</dbReference>
<feature type="signal peptide" evidence="4">
    <location>
        <begin position="1"/>
        <end position="26"/>
    </location>
</feature>
<proteinExistence type="inferred from homology"/>
<dbReference type="Proteomes" id="UP000647241">
    <property type="component" value="Unassembled WGS sequence"/>
</dbReference>
<dbReference type="InterPro" id="IPR006311">
    <property type="entry name" value="TAT_signal"/>
</dbReference>
<dbReference type="EMBL" id="BMGT01000004">
    <property type="protein sequence ID" value="GGG87656.1"/>
    <property type="molecule type" value="Genomic_DNA"/>
</dbReference>
<evidence type="ECO:0000313" key="7">
    <source>
        <dbReference type="Proteomes" id="UP000647241"/>
    </source>
</evidence>
<evidence type="ECO:0000256" key="2">
    <source>
        <dbReference type="PIRNR" id="PIRNR006241"/>
    </source>
</evidence>
<feature type="active site" description="Proton donor/acceptor" evidence="3">
    <location>
        <position position="169"/>
    </location>
</feature>
<dbReference type="InterPro" id="IPR050417">
    <property type="entry name" value="Sugar_Epim/Isomerase"/>
</dbReference>
<feature type="active site" description="Proton donor/acceptor" evidence="3">
    <location>
        <position position="266"/>
    </location>
</feature>
<accession>A0A917HRX3</accession>
<keyword evidence="4" id="KW-0732">Signal</keyword>
<sequence>MTMNRRSFTLSAATAAAASLLPRAQAQPQAASTAPFKFSVMLWTLKKYGPLEKILEIVAQAGYTGVEMVGEWKSWTDADYTKFMTRIKSLGLTVDSTAGAHGYADAANFDTVESGLRKTIEACKKLNCKQIILTSNQRTDSPTLQGGSIESVKRLDEIAAKADVQIVLEPIDLLENPHAYLTSVTQAFEIVRAVDSPHTRVLYDIYHEQRQAGNLLEKIEKNIDLIALFHIADVPGRHEPGTGEIRYDAIYRKIAELKYSGYIAMEFYPTGEPVATLRAAREQAIRDASMS</sequence>
<feature type="chain" id="PRO_5038123526" evidence="4">
    <location>
        <begin position="27"/>
        <end position="291"/>
    </location>
</feature>
<comment type="similarity">
    <text evidence="2">Belongs to the hyi family.</text>
</comment>
<dbReference type="RefSeq" id="WP_263369191.1">
    <property type="nucleotide sequence ID" value="NZ_JAGSYJ010000004.1"/>
</dbReference>
<keyword evidence="7" id="KW-1185">Reference proteome</keyword>
<dbReference type="InterPro" id="IPR036237">
    <property type="entry name" value="Xyl_isomerase-like_sf"/>
</dbReference>
<evidence type="ECO:0000313" key="6">
    <source>
        <dbReference type="EMBL" id="GGG87656.1"/>
    </source>
</evidence>
<dbReference type="GO" id="GO:0016853">
    <property type="term" value="F:isomerase activity"/>
    <property type="evidence" value="ECO:0007669"/>
    <property type="project" value="UniProtKB-KW"/>
</dbReference>
<evidence type="ECO:0000256" key="1">
    <source>
        <dbReference type="ARBA" id="ARBA00023235"/>
    </source>
</evidence>
<dbReference type="Gene3D" id="3.20.20.150">
    <property type="entry name" value="Divalent-metal-dependent TIM barrel enzymes"/>
    <property type="match status" value="1"/>
</dbReference>
<evidence type="ECO:0000256" key="4">
    <source>
        <dbReference type="SAM" id="SignalP"/>
    </source>
</evidence>
<dbReference type="PROSITE" id="PS51318">
    <property type="entry name" value="TAT"/>
    <property type="match status" value="1"/>
</dbReference>
<name>A0A917HRX3_9BACT</name>
<evidence type="ECO:0000259" key="5">
    <source>
        <dbReference type="Pfam" id="PF01261"/>
    </source>
</evidence>
<keyword evidence="1 2" id="KW-0413">Isomerase</keyword>